<dbReference type="Proteomes" id="UP000694865">
    <property type="component" value="Unplaced"/>
</dbReference>
<dbReference type="RefSeq" id="XP_002731215.1">
    <property type="nucleotide sequence ID" value="XM_002731169.1"/>
</dbReference>
<accession>A0ABM0GJH4</accession>
<dbReference type="PANTHER" id="PTHR11129">
    <property type="entry name" value="PROTEIN FARNESYLTRANSFERASE ALPHA SUBUNIT/RAB GERANYLGERANYL TRANSFERASE ALPHA SUBUNIT"/>
    <property type="match status" value="1"/>
</dbReference>
<evidence type="ECO:0000256" key="1">
    <source>
        <dbReference type="ARBA" id="ARBA00006734"/>
    </source>
</evidence>
<dbReference type="InterPro" id="IPR002088">
    <property type="entry name" value="Prenyl_trans_a"/>
</dbReference>
<dbReference type="GeneID" id="100368556"/>
<gene>
    <name evidence="6" type="primary">LOC100368556</name>
</gene>
<dbReference type="Gene3D" id="1.25.40.120">
    <property type="entry name" value="Protein prenylyltransferase"/>
    <property type="match status" value="1"/>
</dbReference>
<proteinExistence type="inferred from homology"/>
<dbReference type="PANTHER" id="PTHR11129:SF3">
    <property type="entry name" value="PROTEIN PRENYLTRANSFERASE ALPHA SUBUNIT REPEAT-CONTAINING PROTEIN 1"/>
    <property type="match status" value="1"/>
</dbReference>
<keyword evidence="5" id="KW-1185">Reference proteome</keyword>
<comment type="similarity">
    <text evidence="1">Belongs to the protein prenyltransferase subunit alpha family.</text>
</comment>
<dbReference type="SUPFAM" id="SSF48439">
    <property type="entry name" value="Protein prenylyltransferase"/>
    <property type="match status" value="1"/>
</dbReference>
<dbReference type="Pfam" id="PF01239">
    <property type="entry name" value="PPTA"/>
    <property type="match status" value="3"/>
</dbReference>
<reference evidence="6" key="1">
    <citation type="submission" date="2025-08" db="UniProtKB">
        <authorList>
            <consortium name="RefSeq"/>
        </authorList>
    </citation>
    <scope>IDENTIFICATION</scope>
    <source>
        <tissue evidence="6">Testes</tissue>
    </source>
</reference>
<evidence type="ECO:0000313" key="6">
    <source>
        <dbReference type="RefSeq" id="XP_002731215.1"/>
    </source>
</evidence>
<evidence type="ECO:0000256" key="4">
    <source>
        <dbReference type="ARBA" id="ARBA00022737"/>
    </source>
</evidence>
<keyword evidence="3" id="KW-0808">Transferase</keyword>
<sequence>MADDERGRRILSDLSLAFTRDPSIDEVGFIPCPEALQNRSPIILQEHKLGLESWCISLLYQYAYNELLQAREKTVRLVPSDLIGCTRAVLIINPECYTVWNMRKELVCSHKLDIAADLKFNGLIFTRQPKSPETFAHRKWLLVQLRQRLQETKDMIDAKDSARNHDENGRHVVGNHRGKEDVVISDSIVENEFKVCTLAAEHYSNNYSAWSHRIWVLQNLAVCDGRTISSELSKTVTLVSMHISDHSGFHYRQFLIQQIGKLNQRGLDSILQQELLLISDLIDNYPGHESIWYHRRFVFHMWHHLQTPKQTNGKYENSVHTPKQTGDDIKSTRQAACLVFDITDNQEEDSFPTNPCEKKFRADESCKVQLGVQEMIASEIEFIEKCLKSVYPSDYPSQYRCAHAYKKWLQFFYK</sequence>
<dbReference type="PROSITE" id="PS51147">
    <property type="entry name" value="PFTA"/>
    <property type="match status" value="2"/>
</dbReference>
<keyword evidence="2" id="KW-0637">Prenyltransferase</keyword>
<evidence type="ECO:0000313" key="5">
    <source>
        <dbReference type="Proteomes" id="UP000694865"/>
    </source>
</evidence>
<evidence type="ECO:0000256" key="2">
    <source>
        <dbReference type="ARBA" id="ARBA00022602"/>
    </source>
</evidence>
<organism evidence="5 6">
    <name type="scientific">Saccoglossus kowalevskii</name>
    <name type="common">Acorn worm</name>
    <dbReference type="NCBI Taxonomy" id="10224"/>
    <lineage>
        <taxon>Eukaryota</taxon>
        <taxon>Metazoa</taxon>
        <taxon>Hemichordata</taxon>
        <taxon>Enteropneusta</taxon>
        <taxon>Harrimaniidae</taxon>
        <taxon>Saccoglossus</taxon>
    </lineage>
</organism>
<keyword evidence="4" id="KW-0677">Repeat</keyword>
<name>A0ABM0GJH4_SACKO</name>
<evidence type="ECO:0000256" key="3">
    <source>
        <dbReference type="ARBA" id="ARBA00022679"/>
    </source>
</evidence>
<protein>
    <submittedName>
        <fullName evidence="6">Protein prenyltransferase alpha subunit repeat-containing protein 1-like</fullName>
    </submittedName>
</protein>